<dbReference type="InterPro" id="IPR051607">
    <property type="entry name" value="Metallo-dep_hydrolases"/>
</dbReference>
<dbReference type="Proteomes" id="UP000824238">
    <property type="component" value="Unassembled WGS sequence"/>
</dbReference>
<dbReference type="GO" id="GO:0008270">
    <property type="term" value="F:zinc ion binding"/>
    <property type="evidence" value="ECO:0007669"/>
    <property type="project" value="TreeGrafter"/>
</dbReference>
<reference evidence="6" key="1">
    <citation type="submission" date="2020-10" db="EMBL/GenBank/DDBJ databases">
        <authorList>
            <person name="Gilroy R."/>
        </authorList>
    </citation>
    <scope>NUCLEOTIDE SEQUENCE</scope>
    <source>
        <strain evidence="6">ChiGjej3B3-7149</strain>
    </source>
</reference>
<keyword evidence="4" id="KW-0862">Zinc</keyword>
<keyword evidence="3" id="KW-0378">Hydrolase</keyword>
<evidence type="ECO:0000256" key="3">
    <source>
        <dbReference type="ARBA" id="ARBA00022801"/>
    </source>
</evidence>
<dbReference type="SUPFAM" id="SSF51338">
    <property type="entry name" value="Composite domain of metallo-dependent hydrolases"/>
    <property type="match status" value="1"/>
</dbReference>
<dbReference type="Gene3D" id="3.20.20.140">
    <property type="entry name" value="Metal-dependent hydrolases"/>
    <property type="match status" value="1"/>
</dbReference>
<dbReference type="PANTHER" id="PTHR11271">
    <property type="entry name" value="GUANINE DEAMINASE"/>
    <property type="match status" value="1"/>
</dbReference>
<accession>A0A9D1IZI3</accession>
<dbReference type="Pfam" id="PF01979">
    <property type="entry name" value="Amidohydro_1"/>
    <property type="match status" value="1"/>
</dbReference>
<dbReference type="Gene3D" id="2.30.40.10">
    <property type="entry name" value="Urease, subunit C, domain 1"/>
    <property type="match status" value="1"/>
</dbReference>
<evidence type="ECO:0000313" key="7">
    <source>
        <dbReference type="Proteomes" id="UP000824238"/>
    </source>
</evidence>
<comment type="caution">
    <text evidence="6">The sequence shown here is derived from an EMBL/GenBank/DDBJ whole genome shotgun (WGS) entry which is preliminary data.</text>
</comment>
<dbReference type="PANTHER" id="PTHR11271:SF6">
    <property type="entry name" value="GUANINE DEAMINASE"/>
    <property type="match status" value="1"/>
</dbReference>
<dbReference type="EMBL" id="DVHH01000181">
    <property type="protein sequence ID" value="HIR55432.1"/>
    <property type="molecule type" value="Genomic_DNA"/>
</dbReference>
<evidence type="ECO:0000259" key="5">
    <source>
        <dbReference type="Pfam" id="PF01979"/>
    </source>
</evidence>
<dbReference type="GO" id="GO:0008892">
    <property type="term" value="F:guanine deaminase activity"/>
    <property type="evidence" value="ECO:0007669"/>
    <property type="project" value="TreeGrafter"/>
</dbReference>
<dbReference type="InterPro" id="IPR011059">
    <property type="entry name" value="Metal-dep_hydrolase_composite"/>
</dbReference>
<gene>
    <name evidence="6" type="ORF">IAD36_07565</name>
</gene>
<proteinExistence type="predicted"/>
<comment type="cofactor">
    <cofactor evidence="1">
        <name>Zn(2+)</name>
        <dbReference type="ChEBI" id="CHEBI:29105"/>
    </cofactor>
</comment>
<dbReference type="AlphaFoldDB" id="A0A9D1IZI3"/>
<sequence length="425" mass="46385">MTQLSFAIKGDICHSLAPRQLECVEGGYAVCEDGRSAGVFRTLPEQYAGLPVLDCTGRLVLPGLVDLHVHASQFAYRGTGMDMELLDWLNACAFPEESRFADLDYAARAYGRFVEDVVRGPNTRACVFATAHVEATLLLMDMLEKSGLVTMVGKVSMDTSAPDGLREPDAPSAARAVRSWLEAAQGRYERTQPMLTPRFIPSCSDALLRELGAIQRESGLPVQSHLSENRGEVQLVRELCPWSAFYGAAYDEYGLFGGDGCDTVMAHCVLSEEPELELIRERGVYITHCPASNMNVSSGIAPVRRFLDMGLRAGLGSDVAGGTLTSIFRAMADAIQVSKLRWRLVDESLPALTAPEAFWLGTAGGGALFGTGSFKPGMEFDAIVLDDSRYGPEPAGDLPTRLERTIYLSENRDIEHKFVRGLRLF</sequence>
<evidence type="ECO:0000256" key="4">
    <source>
        <dbReference type="ARBA" id="ARBA00022833"/>
    </source>
</evidence>
<organism evidence="6 7">
    <name type="scientific">Candidatus Scatomorpha intestinigallinarum</name>
    <dbReference type="NCBI Taxonomy" id="2840923"/>
    <lineage>
        <taxon>Bacteria</taxon>
        <taxon>Bacillati</taxon>
        <taxon>Bacillota</taxon>
        <taxon>Clostridia</taxon>
        <taxon>Eubacteriales</taxon>
        <taxon>Candidatus Scatomorpha</taxon>
    </lineage>
</organism>
<dbReference type="InterPro" id="IPR006680">
    <property type="entry name" value="Amidohydro-rel"/>
</dbReference>
<dbReference type="GO" id="GO:0005829">
    <property type="term" value="C:cytosol"/>
    <property type="evidence" value="ECO:0007669"/>
    <property type="project" value="TreeGrafter"/>
</dbReference>
<reference evidence="6" key="2">
    <citation type="journal article" date="2021" name="PeerJ">
        <title>Extensive microbial diversity within the chicken gut microbiome revealed by metagenomics and culture.</title>
        <authorList>
            <person name="Gilroy R."/>
            <person name="Ravi A."/>
            <person name="Getino M."/>
            <person name="Pursley I."/>
            <person name="Horton D.L."/>
            <person name="Alikhan N.F."/>
            <person name="Baker D."/>
            <person name="Gharbi K."/>
            <person name="Hall N."/>
            <person name="Watson M."/>
            <person name="Adriaenssens E.M."/>
            <person name="Foster-Nyarko E."/>
            <person name="Jarju S."/>
            <person name="Secka A."/>
            <person name="Antonio M."/>
            <person name="Oren A."/>
            <person name="Chaudhuri R.R."/>
            <person name="La Ragione R."/>
            <person name="Hildebrand F."/>
            <person name="Pallen M.J."/>
        </authorList>
    </citation>
    <scope>NUCLEOTIDE SEQUENCE</scope>
    <source>
        <strain evidence="6">ChiGjej3B3-7149</strain>
    </source>
</reference>
<protein>
    <submittedName>
        <fullName evidence="6">Amidohydrolase family protein</fullName>
    </submittedName>
</protein>
<dbReference type="SUPFAM" id="SSF51556">
    <property type="entry name" value="Metallo-dependent hydrolases"/>
    <property type="match status" value="1"/>
</dbReference>
<evidence type="ECO:0000256" key="2">
    <source>
        <dbReference type="ARBA" id="ARBA00022723"/>
    </source>
</evidence>
<name>A0A9D1IZI3_9FIRM</name>
<evidence type="ECO:0000256" key="1">
    <source>
        <dbReference type="ARBA" id="ARBA00001947"/>
    </source>
</evidence>
<dbReference type="InterPro" id="IPR032466">
    <property type="entry name" value="Metal_Hydrolase"/>
</dbReference>
<dbReference type="GO" id="GO:0046098">
    <property type="term" value="P:guanine metabolic process"/>
    <property type="evidence" value="ECO:0007669"/>
    <property type="project" value="TreeGrafter"/>
</dbReference>
<feature type="domain" description="Amidohydrolase-related" evidence="5">
    <location>
        <begin position="59"/>
        <end position="421"/>
    </location>
</feature>
<keyword evidence="2" id="KW-0479">Metal-binding</keyword>
<evidence type="ECO:0000313" key="6">
    <source>
        <dbReference type="EMBL" id="HIR55432.1"/>
    </source>
</evidence>